<dbReference type="AlphaFoldDB" id="A0A3N2Q1K9"/>
<reference evidence="4 5" key="1">
    <citation type="journal article" date="2018" name="Mol. Ecol.">
        <title>The obligate alkalophilic soda-lake fungus Sodiomyces alkalinus has shifted to a protein diet.</title>
        <authorList>
            <person name="Grum-Grzhimaylo A.A."/>
            <person name="Falkoski D.L."/>
            <person name="van den Heuvel J."/>
            <person name="Valero-Jimenez C.A."/>
            <person name="Min B."/>
            <person name="Choi I.G."/>
            <person name="Lipzen A."/>
            <person name="Daum C.G."/>
            <person name="Aanen D.K."/>
            <person name="Tsang A."/>
            <person name="Henrissat B."/>
            <person name="Bilanenko E.N."/>
            <person name="de Vries R.P."/>
            <person name="van Kan J.A.L."/>
            <person name="Grigoriev I.V."/>
            <person name="Debets A.J.M."/>
        </authorList>
    </citation>
    <scope>NUCLEOTIDE SEQUENCE [LARGE SCALE GENOMIC DNA]</scope>
    <source>
        <strain evidence="4 5">F11</strain>
    </source>
</reference>
<keyword evidence="1" id="KW-0808">Transferase</keyword>
<accession>A0A3N2Q1K9</accession>
<dbReference type="SUPFAM" id="SSF56214">
    <property type="entry name" value="4'-phosphopantetheinyl transferase"/>
    <property type="match status" value="1"/>
</dbReference>
<evidence type="ECO:0000259" key="3">
    <source>
        <dbReference type="Pfam" id="PF01648"/>
    </source>
</evidence>
<keyword evidence="5" id="KW-1185">Reference proteome</keyword>
<sequence>MGPKPFPFPLNVGTDICRISRIFRVLAGRRATRFVSRILTPEEIAAAPIARPPLTLPTALAAGYGLREGVDFSTLKKTYPDLWTQATFLAGRFAAKEATFKAHPSMRLSWHDIVIKRAHDVGGTQLDEEERHGEDDEPRSPPNGSGPPIAVIRTGGKSTPGEEQTAMLSISHDGDYATAVCLGYKSR</sequence>
<feature type="domain" description="4'-phosphopantetheinyl transferase" evidence="3">
    <location>
        <begin position="12"/>
        <end position="124"/>
    </location>
</feature>
<evidence type="ECO:0000313" key="4">
    <source>
        <dbReference type="EMBL" id="ROT40653.1"/>
    </source>
</evidence>
<protein>
    <recommendedName>
        <fullName evidence="3">4'-phosphopantetheinyl transferase domain-containing protein</fullName>
    </recommendedName>
</protein>
<dbReference type="Proteomes" id="UP000272025">
    <property type="component" value="Unassembled WGS sequence"/>
</dbReference>
<name>A0A3N2Q1K9_SODAK</name>
<dbReference type="RefSeq" id="XP_028468459.1">
    <property type="nucleotide sequence ID" value="XM_028609670.1"/>
</dbReference>
<dbReference type="GO" id="GO:0000287">
    <property type="term" value="F:magnesium ion binding"/>
    <property type="evidence" value="ECO:0007669"/>
    <property type="project" value="InterPro"/>
</dbReference>
<dbReference type="GO" id="GO:0008897">
    <property type="term" value="F:holo-[acyl-carrier-protein] synthase activity"/>
    <property type="evidence" value="ECO:0007669"/>
    <property type="project" value="InterPro"/>
</dbReference>
<gene>
    <name evidence="4" type="ORF">SODALDRAFT_321961</name>
</gene>
<proteinExistence type="predicted"/>
<evidence type="ECO:0000256" key="1">
    <source>
        <dbReference type="ARBA" id="ARBA00022679"/>
    </source>
</evidence>
<dbReference type="OrthoDB" id="15433at2759"/>
<feature type="region of interest" description="Disordered" evidence="2">
    <location>
        <begin position="126"/>
        <end position="162"/>
    </location>
</feature>
<evidence type="ECO:0000313" key="5">
    <source>
        <dbReference type="Proteomes" id="UP000272025"/>
    </source>
</evidence>
<dbReference type="InterPro" id="IPR008278">
    <property type="entry name" value="4-PPantetheinyl_Trfase_dom"/>
</dbReference>
<organism evidence="4 5">
    <name type="scientific">Sodiomyces alkalinus (strain CBS 110278 / VKM F-3762 / F11)</name>
    <name type="common">Alkaliphilic filamentous fungus</name>
    <dbReference type="NCBI Taxonomy" id="1314773"/>
    <lineage>
        <taxon>Eukaryota</taxon>
        <taxon>Fungi</taxon>
        <taxon>Dikarya</taxon>
        <taxon>Ascomycota</taxon>
        <taxon>Pezizomycotina</taxon>
        <taxon>Sordariomycetes</taxon>
        <taxon>Hypocreomycetidae</taxon>
        <taxon>Glomerellales</taxon>
        <taxon>Plectosphaerellaceae</taxon>
        <taxon>Sodiomyces</taxon>
    </lineage>
</organism>
<dbReference type="EMBL" id="ML119052">
    <property type="protein sequence ID" value="ROT40653.1"/>
    <property type="molecule type" value="Genomic_DNA"/>
</dbReference>
<dbReference type="Gene3D" id="3.90.470.20">
    <property type="entry name" value="4'-phosphopantetheinyl transferase domain"/>
    <property type="match status" value="1"/>
</dbReference>
<evidence type="ECO:0000256" key="2">
    <source>
        <dbReference type="SAM" id="MobiDB-lite"/>
    </source>
</evidence>
<dbReference type="GeneID" id="39578148"/>
<dbReference type="Pfam" id="PF01648">
    <property type="entry name" value="ACPS"/>
    <property type="match status" value="1"/>
</dbReference>
<dbReference type="InterPro" id="IPR037143">
    <property type="entry name" value="4-PPantetheinyl_Trfase_dom_sf"/>
</dbReference>